<organism evidence="3 4">
    <name type="scientific">Seiridium unicorne</name>
    <dbReference type="NCBI Taxonomy" id="138068"/>
    <lineage>
        <taxon>Eukaryota</taxon>
        <taxon>Fungi</taxon>
        <taxon>Dikarya</taxon>
        <taxon>Ascomycota</taxon>
        <taxon>Pezizomycotina</taxon>
        <taxon>Sordariomycetes</taxon>
        <taxon>Xylariomycetidae</taxon>
        <taxon>Amphisphaeriales</taxon>
        <taxon>Sporocadaceae</taxon>
        <taxon>Seiridium</taxon>
    </lineage>
</organism>
<feature type="domain" description="DNA replication regulator Sld3 C-terminal" evidence="2">
    <location>
        <begin position="318"/>
        <end position="860"/>
    </location>
</feature>
<dbReference type="Pfam" id="PF08639">
    <property type="entry name" value="Sld3_STD"/>
    <property type="match status" value="1"/>
</dbReference>
<reference evidence="3 4" key="1">
    <citation type="journal article" date="2024" name="J. Plant Pathol.">
        <title>Sequence and assembly of the genome of Seiridium unicorne, isolate CBS 538.82, causal agent of cypress canker disease.</title>
        <authorList>
            <person name="Scali E."/>
            <person name="Rocca G.D."/>
            <person name="Danti R."/>
            <person name="Garbelotto M."/>
            <person name="Barberini S."/>
            <person name="Baroncelli R."/>
            <person name="Emiliani G."/>
        </authorList>
    </citation>
    <scope>NUCLEOTIDE SEQUENCE [LARGE SCALE GENOMIC DNA]</scope>
    <source>
        <strain evidence="3 4">BM-138-508</strain>
    </source>
</reference>
<keyword evidence="4" id="KW-1185">Reference proteome</keyword>
<evidence type="ECO:0000259" key="2">
    <source>
        <dbReference type="Pfam" id="PF08639"/>
    </source>
</evidence>
<protein>
    <submittedName>
        <fullName evidence="3">DNA replication regulator SLD3-domain-containing protein</fullName>
    </submittedName>
</protein>
<feature type="compositionally biased region" description="Polar residues" evidence="1">
    <location>
        <begin position="550"/>
        <end position="566"/>
    </location>
</feature>
<feature type="region of interest" description="Disordered" evidence="1">
    <location>
        <begin position="547"/>
        <end position="566"/>
    </location>
</feature>
<feature type="compositionally biased region" description="Polar residues" evidence="1">
    <location>
        <begin position="265"/>
        <end position="281"/>
    </location>
</feature>
<dbReference type="InterPro" id="IPR042511">
    <property type="entry name" value="Sld3"/>
</dbReference>
<feature type="region of interest" description="Disordered" evidence="1">
    <location>
        <begin position="896"/>
        <end position="919"/>
    </location>
</feature>
<feature type="region of interest" description="Disordered" evidence="1">
    <location>
        <begin position="265"/>
        <end position="294"/>
    </location>
</feature>
<comment type="caution">
    <text evidence="3">The sequence shown here is derived from an EMBL/GenBank/DDBJ whole genome shotgun (WGS) entry which is preliminary data.</text>
</comment>
<dbReference type="EMBL" id="JARVKF010000024">
    <property type="protein sequence ID" value="KAK9425047.1"/>
    <property type="molecule type" value="Genomic_DNA"/>
</dbReference>
<feature type="region of interest" description="Disordered" evidence="1">
    <location>
        <begin position="54"/>
        <end position="78"/>
    </location>
</feature>
<dbReference type="Proteomes" id="UP001408356">
    <property type="component" value="Unassembled WGS sequence"/>
</dbReference>
<feature type="compositionally biased region" description="Basic and acidic residues" evidence="1">
    <location>
        <begin position="712"/>
        <end position="726"/>
    </location>
</feature>
<sequence length="982" mass="108052">MLPAESNPNYWLGPCPGFEHPTLLTRDAICRGTGPLTNATLGSDASRQISRVNGLAPSSDSRLNHHHVSTPSSEGRKRKHDAYAMEDLLKTSIVVKPHPSKLSTKPRSLQPLMLLPREHLSLSCLDLATPSGEFEYARHYESTIKILDLESRMGNRPVVLIARMETNKTVYALERQDGGLYTLCRLGNWVDLESLSSHAIVAYSKLLKQRLGITDALSTDASTTPQLHKENKKRRLAMEAIQSLVRRPARSQSLSMLSPAVETSQISAANQAEASTTQSDKLNGPLSGADHVEVQNRPVVSTDIPLPDDGSSARTADDIFENIRNQYFEALYHSMGSLAYFAKGPLSRARAAFHMDCDSNLDMTELIEFLKSLIMTTIQIDKKYRESVPGIIAKMKTHIAESEDEQASKVKKRKSRRTKLGKDALYPNEDDHIRKWWDARKPQPREDDDMAAEVPQETKLQISCLRSRETQLQMILILEILALEPLKPATNADDSQLPGLTKDDVDLDITKEAPAKKRNKHNFPVLLDVHADRLSIWQSTSLDEIKMMDDSQSGRPNTAQKSGGSNSDPLKDFCVEIIVPFFSSRLPEYCDSLNRKLGGLVMPSPPKPKPRKTEAVSKPTAKPGAVTKRPSASKPARTLERVLSKETERHRRSISRGPGSMIALMRSATTPIPTLKREPSDTASLLSLPSKELKDGSASQERRSISSSGAPRRVDPEEKAKREAEVKAELQAAISGLRKPNREVVGKAMAEADERKASTSLSQLKKSRKPTEHPGIHNIVKATPVGPRFRNALARDAHSQSTMARIHESVEAGNVPSARRVPSSAYKKRASEAAFVVEESSPALPTMGAPSEMVDATPIRPSLKRCFLSAPEPDEGMILASSPVATRKFLAIPGSSLKPRDSGIGMPSSPGGGLAETPVKRPRLVTRGSLEGFVTVTPVKKRVVDNTVTAPAQPRLASEKQPIRKISLYEKLGWDDDYDDLL</sequence>
<dbReference type="InterPro" id="IPR013948">
    <property type="entry name" value="DNA_replication_reg_Sld3_C"/>
</dbReference>
<evidence type="ECO:0000256" key="1">
    <source>
        <dbReference type="SAM" id="MobiDB-lite"/>
    </source>
</evidence>
<feature type="region of interest" description="Disordered" evidence="1">
    <location>
        <begin position="597"/>
        <end position="726"/>
    </location>
</feature>
<evidence type="ECO:0000313" key="4">
    <source>
        <dbReference type="Proteomes" id="UP001408356"/>
    </source>
</evidence>
<dbReference type="PANTHER" id="PTHR28067">
    <property type="entry name" value="DNA REPLICATION REGULATOR SLD3"/>
    <property type="match status" value="1"/>
</dbReference>
<dbReference type="PANTHER" id="PTHR28067:SF1">
    <property type="entry name" value="DNA REPLICATION REGULATOR SLD3"/>
    <property type="match status" value="1"/>
</dbReference>
<name>A0ABR2VDP4_9PEZI</name>
<feature type="compositionally biased region" description="Basic and acidic residues" evidence="1">
    <location>
        <begin position="637"/>
        <end position="649"/>
    </location>
</feature>
<dbReference type="Gene3D" id="1.20.58.2130">
    <property type="match status" value="1"/>
</dbReference>
<feature type="compositionally biased region" description="Basic and acidic residues" evidence="1">
    <location>
        <begin position="691"/>
        <end position="704"/>
    </location>
</feature>
<proteinExistence type="predicted"/>
<gene>
    <name evidence="3" type="ORF">SUNI508_03187</name>
</gene>
<evidence type="ECO:0000313" key="3">
    <source>
        <dbReference type="EMBL" id="KAK9425047.1"/>
    </source>
</evidence>
<feature type="region of interest" description="Disordered" evidence="1">
    <location>
        <begin position="750"/>
        <end position="779"/>
    </location>
</feature>
<accession>A0ABR2VDP4</accession>